<sequence length="324" mass="37239">MLSIILPTYNRARFLPKALESICAQCFSDWELIIVDDGSDDDTINILGQLTSGIEQPVKIIEQENQGAYGARNTGLDQAKGKYVAFFDSDDEWLPHHLRDCVDALEQNPDVDWVYGACRIIDNASGEVKEESTFYPNGISRPFIQLNTHQVGDLRIINDDKAIVCAILHGFYSGLQNSVLRARVFDNYRFDYLERNEAEDQLFVIRMLLAGKSIGYLDNVHVNYCLHDANSSAAGGSQGLDRQERVLRLMIAGYEKLLREKPLPQQVRKALRKRVAADCFWQLGYATLWQSGQRTEARAMYRRGLGYWPWDWRYWKTYFVSFVK</sequence>
<proteinExistence type="predicted"/>
<dbReference type="Pfam" id="PF00535">
    <property type="entry name" value="Glycos_transf_2"/>
    <property type="match status" value="1"/>
</dbReference>
<dbReference type="InterPro" id="IPR001173">
    <property type="entry name" value="Glyco_trans_2-like"/>
</dbReference>
<evidence type="ECO:0000313" key="2">
    <source>
        <dbReference type="EMBL" id="WPL17680.1"/>
    </source>
</evidence>
<dbReference type="CDD" id="cd00761">
    <property type="entry name" value="Glyco_tranf_GTA_type"/>
    <property type="match status" value="1"/>
</dbReference>
<gene>
    <name evidence="2" type="primary">pglI</name>
    <name evidence="2" type="ORF">Thiowin_02719</name>
</gene>
<dbReference type="EC" id="2.4.1.293" evidence="2"/>
<dbReference type="Gene3D" id="3.90.550.10">
    <property type="entry name" value="Spore Coat Polysaccharide Biosynthesis Protein SpsA, Chain A"/>
    <property type="match status" value="1"/>
</dbReference>
<dbReference type="GO" id="GO:0016757">
    <property type="term" value="F:glycosyltransferase activity"/>
    <property type="evidence" value="ECO:0007669"/>
    <property type="project" value="UniProtKB-KW"/>
</dbReference>
<keyword evidence="3" id="KW-1185">Reference proteome</keyword>
<evidence type="ECO:0000313" key="3">
    <source>
        <dbReference type="Proteomes" id="UP001432180"/>
    </source>
</evidence>
<dbReference type="InterPro" id="IPR029044">
    <property type="entry name" value="Nucleotide-diphossugar_trans"/>
</dbReference>
<organism evidence="2 3">
    <name type="scientific">Thiorhodovibrio winogradskyi</name>
    <dbReference type="NCBI Taxonomy" id="77007"/>
    <lineage>
        <taxon>Bacteria</taxon>
        <taxon>Pseudomonadati</taxon>
        <taxon>Pseudomonadota</taxon>
        <taxon>Gammaproteobacteria</taxon>
        <taxon>Chromatiales</taxon>
        <taxon>Chromatiaceae</taxon>
        <taxon>Thiorhodovibrio</taxon>
    </lineage>
</organism>
<dbReference type="PANTHER" id="PTHR22916">
    <property type="entry name" value="GLYCOSYLTRANSFERASE"/>
    <property type="match status" value="1"/>
</dbReference>
<protein>
    <submittedName>
        <fullName evidence="2">GalNAc(5)-diNAcBac-PP-undecaprenol beta-1,3-glucosyltransferase</fullName>
        <ecNumber evidence="2">2.4.1.293</ecNumber>
    </submittedName>
</protein>
<reference evidence="2 3" key="1">
    <citation type="journal article" date="2023" name="Microorganisms">
        <title>Thiorhodovibrio frisius and Trv. litoralis spp. nov., Two Novel Members from a Clade of Fastidious Purple Sulfur Bacteria That Exhibit Unique Red-Shifted Light-Harvesting Capabilities.</title>
        <authorList>
            <person name="Methner A."/>
            <person name="Kuzyk S.B."/>
            <person name="Petersen J."/>
            <person name="Bauer S."/>
            <person name="Brinkmann H."/>
            <person name="Sichau K."/>
            <person name="Wanner G."/>
            <person name="Wolf J."/>
            <person name="Neumann-Schaal M."/>
            <person name="Henke P."/>
            <person name="Tank M."/>
            <person name="Sproer C."/>
            <person name="Bunk B."/>
            <person name="Overmann J."/>
        </authorList>
    </citation>
    <scope>NUCLEOTIDE SEQUENCE [LARGE SCALE GENOMIC DNA]</scope>
    <source>
        <strain evidence="2 3">DSM 6702</strain>
    </source>
</reference>
<dbReference type="Proteomes" id="UP001432180">
    <property type="component" value="Chromosome"/>
</dbReference>
<keyword evidence="2" id="KW-0328">Glycosyltransferase</keyword>
<accession>A0ABZ0SDL6</accession>
<keyword evidence="2" id="KW-0808">Transferase</keyword>
<name>A0ABZ0SDL6_9GAMM</name>
<dbReference type="SUPFAM" id="SSF53448">
    <property type="entry name" value="Nucleotide-diphospho-sugar transferases"/>
    <property type="match status" value="1"/>
</dbReference>
<dbReference type="PANTHER" id="PTHR22916:SF3">
    <property type="entry name" value="UDP-GLCNAC:BETAGAL BETA-1,3-N-ACETYLGLUCOSAMINYLTRANSFERASE-LIKE PROTEIN 1"/>
    <property type="match status" value="1"/>
</dbReference>
<dbReference type="EMBL" id="CP121472">
    <property type="protein sequence ID" value="WPL17680.1"/>
    <property type="molecule type" value="Genomic_DNA"/>
</dbReference>
<evidence type="ECO:0000259" key="1">
    <source>
        <dbReference type="Pfam" id="PF00535"/>
    </source>
</evidence>
<feature type="domain" description="Glycosyltransferase 2-like" evidence="1">
    <location>
        <begin position="3"/>
        <end position="148"/>
    </location>
</feature>